<feature type="region of interest" description="Disordered" evidence="1">
    <location>
        <begin position="1"/>
        <end position="44"/>
    </location>
</feature>
<evidence type="ECO:0000256" key="1">
    <source>
        <dbReference type="SAM" id="MobiDB-lite"/>
    </source>
</evidence>
<evidence type="ECO:0000313" key="2">
    <source>
        <dbReference type="EMBL" id="EXJ65863.1"/>
    </source>
</evidence>
<reference evidence="2 3" key="1">
    <citation type="submission" date="2013-03" db="EMBL/GenBank/DDBJ databases">
        <title>The Genome Sequence of Cladophialophora psammophila CBS 110553.</title>
        <authorList>
            <consortium name="The Broad Institute Genomics Platform"/>
            <person name="Cuomo C."/>
            <person name="de Hoog S."/>
            <person name="Gorbushina A."/>
            <person name="Walker B."/>
            <person name="Young S.K."/>
            <person name="Zeng Q."/>
            <person name="Gargeya S."/>
            <person name="Fitzgerald M."/>
            <person name="Haas B."/>
            <person name="Abouelleil A."/>
            <person name="Allen A.W."/>
            <person name="Alvarado L."/>
            <person name="Arachchi H.M."/>
            <person name="Berlin A.M."/>
            <person name="Chapman S.B."/>
            <person name="Gainer-Dewar J."/>
            <person name="Goldberg J."/>
            <person name="Griggs A."/>
            <person name="Gujja S."/>
            <person name="Hansen M."/>
            <person name="Howarth C."/>
            <person name="Imamovic A."/>
            <person name="Ireland A."/>
            <person name="Larimer J."/>
            <person name="McCowan C."/>
            <person name="Murphy C."/>
            <person name="Pearson M."/>
            <person name="Poon T.W."/>
            <person name="Priest M."/>
            <person name="Roberts A."/>
            <person name="Saif S."/>
            <person name="Shea T."/>
            <person name="Sisk P."/>
            <person name="Sykes S."/>
            <person name="Wortman J."/>
            <person name="Nusbaum C."/>
            <person name="Birren B."/>
        </authorList>
    </citation>
    <scope>NUCLEOTIDE SEQUENCE [LARGE SCALE GENOMIC DNA]</scope>
    <source>
        <strain evidence="2 3">CBS 110553</strain>
    </source>
</reference>
<dbReference type="EMBL" id="AMGX01000023">
    <property type="protein sequence ID" value="EXJ65863.1"/>
    <property type="molecule type" value="Genomic_DNA"/>
</dbReference>
<dbReference type="GeneID" id="19195794"/>
<gene>
    <name evidence="2" type="ORF">A1O5_11104</name>
</gene>
<dbReference type="AlphaFoldDB" id="W9WD66"/>
<organism evidence="2 3">
    <name type="scientific">Cladophialophora psammophila CBS 110553</name>
    <dbReference type="NCBI Taxonomy" id="1182543"/>
    <lineage>
        <taxon>Eukaryota</taxon>
        <taxon>Fungi</taxon>
        <taxon>Dikarya</taxon>
        <taxon>Ascomycota</taxon>
        <taxon>Pezizomycotina</taxon>
        <taxon>Eurotiomycetes</taxon>
        <taxon>Chaetothyriomycetidae</taxon>
        <taxon>Chaetothyriales</taxon>
        <taxon>Herpotrichiellaceae</taxon>
        <taxon>Cladophialophora</taxon>
    </lineage>
</organism>
<protein>
    <submittedName>
        <fullName evidence="2">Uncharacterized protein</fullName>
    </submittedName>
</protein>
<dbReference type="RefSeq" id="XP_007749867.1">
    <property type="nucleotide sequence ID" value="XM_007751677.1"/>
</dbReference>
<accession>W9WD66</accession>
<comment type="caution">
    <text evidence="2">The sequence shown here is derived from an EMBL/GenBank/DDBJ whole genome shotgun (WGS) entry which is preliminary data.</text>
</comment>
<sequence length="383" mass="43120">MTKNRRSSFGVNTSRNGKHRTTEQGAHRATKRRIADAETAGPTKDKRVEMAGTEIDEACAQFEKTEGVRGYRPFVDQEGFVYLLTLVRKDILKNRLRKHRIKVRYAPHFPSQHGINSPICRQITEKRQGSNDGESPVQYLSCSLVNVAEGKPFGCSEDSGSNLKLPPCPVPLYYFPKPHPYSWNPVIEGSLPRYLRPSNPKLRVHIPDPWALSLQLFESDSLPVSTVSTTRNSSASRLPAEASCRDAKSYACYSIFTRSGQIHVQTLAPAGSTFDLAWDMFCDFFNKRVGVDWKNLHNERRKGINIERPLREKFRGEDGAYDSGCFPISKPTKPQFRDERGEALVESMGSRSRKPSVTVLINTGEPIMDCQVEIQAKTPEGGW</sequence>
<dbReference type="HOGENOM" id="CLU_044225_0_0_1"/>
<evidence type="ECO:0000313" key="3">
    <source>
        <dbReference type="Proteomes" id="UP000019471"/>
    </source>
</evidence>
<dbReference type="STRING" id="1182543.W9WD66"/>
<dbReference type="Proteomes" id="UP000019471">
    <property type="component" value="Unassembled WGS sequence"/>
</dbReference>
<name>W9WD66_9EURO</name>
<dbReference type="eggNOG" id="ENOG502QQZ5">
    <property type="taxonomic scope" value="Eukaryota"/>
</dbReference>
<proteinExistence type="predicted"/>
<keyword evidence="3" id="KW-1185">Reference proteome</keyword>
<dbReference type="OrthoDB" id="342264at2759"/>